<dbReference type="InterPro" id="IPR000246">
    <property type="entry name" value="Peptidase_T2"/>
</dbReference>
<evidence type="ECO:0000256" key="1">
    <source>
        <dbReference type="ARBA" id="ARBA00022670"/>
    </source>
</evidence>
<evidence type="ECO:0000256" key="4">
    <source>
        <dbReference type="ARBA" id="ARBA00069124"/>
    </source>
</evidence>
<dbReference type="EMBL" id="AMRM01000012">
    <property type="protein sequence ID" value="EKF18628.1"/>
    <property type="molecule type" value="Genomic_DNA"/>
</dbReference>
<reference evidence="8 9" key="1">
    <citation type="journal article" date="2012" name="J. Bacteriol.">
        <title>Genome Sequence of Nitratireductor pacificus Type Strain pht-3B.</title>
        <authorList>
            <person name="Lai Q."/>
            <person name="Li G."/>
            <person name="Shao Z."/>
        </authorList>
    </citation>
    <scope>NUCLEOTIDE SEQUENCE [LARGE SCALE GENOMIC DNA]</scope>
    <source>
        <strain evidence="9">pht-3B</strain>
    </source>
</reference>
<proteinExistence type="predicted"/>
<sequence>MNNTPWALALHGGAGTILRSKLTKQEEARFREGLADALRAGTAVLEKGGAAIDAVERTVIALEENPMFNAGRGSVLTSEGGIEMDAAIMDGRNLDAGAVIGLNTVRNPISLARLVMEKNDHVVLAGKGAEAFARERGLQSMPTDWFVTERRRNQLEEARKTQAVSLDHNDGKYGTVGAVARDMGGNLAAATSTGGMTNKAPGRVGDAPLIGAGTYASNRGCAVSATGHGEMFIRLTVARDIAAMMEYLGLDLEEAVRRKVHDELPALEGAGGLIAVGPEGLPVLSFNTPGMYRASRCAGESEQIAIFEA</sequence>
<dbReference type="GO" id="GO:0016811">
    <property type="term" value="F:hydrolase activity, acting on carbon-nitrogen (but not peptide) bonds, in linear amides"/>
    <property type="evidence" value="ECO:0007669"/>
    <property type="project" value="UniProtKB-ARBA"/>
</dbReference>
<gene>
    <name evidence="8" type="ORF">NA2_12049</name>
</gene>
<evidence type="ECO:0000256" key="2">
    <source>
        <dbReference type="ARBA" id="ARBA00022801"/>
    </source>
</evidence>
<dbReference type="GO" id="GO:0008233">
    <property type="term" value="F:peptidase activity"/>
    <property type="evidence" value="ECO:0007669"/>
    <property type="project" value="UniProtKB-KW"/>
</dbReference>
<dbReference type="RefSeq" id="WP_008597184.1">
    <property type="nucleotide sequence ID" value="NZ_AMRM01000012.1"/>
</dbReference>
<evidence type="ECO:0000256" key="6">
    <source>
        <dbReference type="PIRSR" id="PIRSR600246-2"/>
    </source>
</evidence>
<dbReference type="OrthoDB" id="9780217at2"/>
<evidence type="ECO:0000313" key="8">
    <source>
        <dbReference type="EMBL" id="EKF18628.1"/>
    </source>
</evidence>
<feature type="binding site" evidence="6">
    <location>
        <begin position="203"/>
        <end position="206"/>
    </location>
    <ligand>
        <name>substrate</name>
    </ligand>
</feature>
<organism evidence="8 9">
    <name type="scientific">Nitratireductor pacificus pht-3B</name>
    <dbReference type="NCBI Taxonomy" id="391937"/>
    <lineage>
        <taxon>Bacteria</taxon>
        <taxon>Pseudomonadati</taxon>
        <taxon>Pseudomonadota</taxon>
        <taxon>Alphaproteobacteria</taxon>
        <taxon>Hyphomicrobiales</taxon>
        <taxon>Phyllobacteriaceae</taxon>
        <taxon>Nitratireductor</taxon>
    </lineage>
</organism>
<keyword evidence="9" id="KW-1185">Reference proteome</keyword>
<dbReference type="SUPFAM" id="SSF56235">
    <property type="entry name" value="N-terminal nucleophile aminohydrolases (Ntn hydrolases)"/>
    <property type="match status" value="1"/>
</dbReference>
<evidence type="ECO:0000256" key="7">
    <source>
        <dbReference type="PIRSR" id="PIRSR600246-3"/>
    </source>
</evidence>
<name>K2N368_9HYPH</name>
<dbReference type="Proteomes" id="UP000006786">
    <property type="component" value="Unassembled WGS sequence"/>
</dbReference>
<evidence type="ECO:0000256" key="5">
    <source>
        <dbReference type="PIRSR" id="PIRSR600246-1"/>
    </source>
</evidence>
<dbReference type="STRING" id="391937.NA2_12049"/>
<dbReference type="CDD" id="cd04701">
    <property type="entry name" value="Asparaginase_2"/>
    <property type="match status" value="1"/>
</dbReference>
<dbReference type="AlphaFoldDB" id="K2N368"/>
<dbReference type="PANTHER" id="PTHR10188">
    <property type="entry name" value="L-ASPARAGINASE"/>
    <property type="match status" value="1"/>
</dbReference>
<dbReference type="Pfam" id="PF01112">
    <property type="entry name" value="Asparaginase_2"/>
    <property type="match status" value="1"/>
</dbReference>
<comment type="caution">
    <text evidence="8">The sequence shown here is derived from an EMBL/GenBank/DDBJ whole genome shotgun (WGS) entry which is preliminary data.</text>
</comment>
<dbReference type="PANTHER" id="PTHR10188:SF6">
    <property type="entry name" value="N(4)-(BETA-N-ACETYLGLUCOSAMINYL)-L-ASPARAGINASE"/>
    <property type="match status" value="1"/>
</dbReference>
<feature type="active site" description="Nucleophile" evidence="5">
    <location>
        <position position="175"/>
    </location>
</feature>
<dbReference type="FunFam" id="3.60.20.30:FF:000001">
    <property type="entry name" value="Isoaspartyl peptidase/L-asparaginase"/>
    <property type="match status" value="1"/>
</dbReference>
<keyword evidence="1" id="KW-0645">Protease</keyword>
<keyword evidence="2" id="KW-0378">Hydrolase</keyword>
<dbReference type="PATRIC" id="fig|391937.3.peg.2476"/>
<dbReference type="eggNOG" id="COG1446">
    <property type="taxonomic scope" value="Bacteria"/>
</dbReference>
<feature type="site" description="Cleavage; by autolysis" evidence="7">
    <location>
        <begin position="174"/>
        <end position="175"/>
    </location>
</feature>
<dbReference type="Gene3D" id="3.60.20.30">
    <property type="entry name" value="(Glycosyl)asparaginase"/>
    <property type="match status" value="1"/>
</dbReference>
<dbReference type="InterPro" id="IPR029055">
    <property type="entry name" value="Ntn_hydrolases_N"/>
</dbReference>
<accession>K2N368</accession>
<feature type="binding site" evidence="6">
    <location>
        <begin position="226"/>
        <end position="229"/>
    </location>
    <ligand>
        <name>substrate</name>
    </ligand>
</feature>
<protein>
    <recommendedName>
        <fullName evidence="4">Isoaspartyl peptidase</fullName>
    </recommendedName>
</protein>
<dbReference type="GO" id="GO:0006508">
    <property type="term" value="P:proteolysis"/>
    <property type="evidence" value="ECO:0007669"/>
    <property type="project" value="UniProtKB-KW"/>
</dbReference>
<keyword evidence="3" id="KW-0068">Autocatalytic cleavage</keyword>
<evidence type="ECO:0000313" key="9">
    <source>
        <dbReference type="Proteomes" id="UP000006786"/>
    </source>
</evidence>
<evidence type="ECO:0000256" key="3">
    <source>
        <dbReference type="ARBA" id="ARBA00022813"/>
    </source>
</evidence>